<dbReference type="EMBL" id="JAANQT010008717">
    <property type="protein sequence ID" value="KAG1280263.1"/>
    <property type="molecule type" value="Genomic_DNA"/>
</dbReference>
<protein>
    <submittedName>
        <fullName evidence="2">Uncharacterized protein</fullName>
    </submittedName>
</protein>
<accession>A0A9P6WTF9</accession>
<dbReference type="Proteomes" id="UP000716291">
    <property type="component" value="Unassembled WGS sequence"/>
</dbReference>
<comment type="caution">
    <text evidence="2">The sequence shown here is derived from an EMBL/GenBank/DDBJ whole genome shotgun (WGS) entry which is preliminary data.</text>
</comment>
<dbReference type="AlphaFoldDB" id="A0A9P6WTF9"/>
<dbReference type="PROSITE" id="PS51257">
    <property type="entry name" value="PROKAR_LIPOPROTEIN"/>
    <property type="match status" value="1"/>
</dbReference>
<proteinExistence type="predicted"/>
<reference evidence="2" key="1">
    <citation type="journal article" date="2020" name="Microb. Genom.">
        <title>Genetic diversity of clinical and environmental Mucorales isolates obtained from an investigation of mucormycosis cases among solid organ transplant recipients.</title>
        <authorList>
            <person name="Nguyen M.H."/>
            <person name="Kaul D."/>
            <person name="Muto C."/>
            <person name="Cheng S.J."/>
            <person name="Richter R.A."/>
            <person name="Bruno V.M."/>
            <person name="Liu G."/>
            <person name="Beyhan S."/>
            <person name="Sundermann A.J."/>
            <person name="Mounaud S."/>
            <person name="Pasculle A.W."/>
            <person name="Nierman W.C."/>
            <person name="Driscoll E."/>
            <person name="Cumbie R."/>
            <person name="Clancy C.J."/>
            <person name="Dupont C.L."/>
        </authorList>
    </citation>
    <scope>NUCLEOTIDE SEQUENCE</scope>
    <source>
        <strain evidence="2">GL11</strain>
    </source>
</reference>
<sequence>MSRCPSPPSPCSSAACARTPATASWPMRWRRSPASEHASRHAAEGPGPRRRRGAVRDPGIQPVGAGRAEERHRHRLATVW</sequence>
<feature type="compositionally biased region" description="Low complexity" evidence="1">
    <location>
        <begin position="11"/>
        <end position="24"/>
    </location>
</feature>
<name>A0A9P6WTF9_RHIOR</name>
<keyword evidence="3" id="KW-1185">Reference proteome</keyword>
<feature type="compositionally biased region" description="Basic and acidic residues" evidence="1">
    <location>
        <begin position="33"/>
        <end position="43"/>
    </location>
</feature>
<evidence type="ECO:0000256" key="1">
    <source>
        <dbReference type="SAM" id="MobiDB-lite"/>
    </source>
</evidence>
<evidence type="ECO:0000313" key="2">
    <source>
        <dbReference type="EMBL" id="KAG1280263.1"/>
    </source>
</evidence>
<evidence type="ECO:0000313" key="3">
    <source>
        <dbReference type="Proteomes" id="UP000716291"/>
    </source>
</evidence>
<gene>
    <name evidence="2" type="ORF">G6F64_014535</name>
</gene>
<feature type="compositionally biased region" description="Pro residues" evidence="1">
    <location>
        <begin position="1"/>
        <end position="10"/>
    </location>
</feature>
<feature type="region of interest" description="Disordered" evidence="1">
    <location>
        <begin position="1"/>
        <end position="80"/>
    </location>
</feature>
<organism evidence="2 3">
    <name type="scientific">Rhizopus oryzae</name>
    <name type="common">Mucormycosis agent</name>
    <name type="synonym">Rhizopus arrhizus var. delemar</name>
    <dbReference type="NCBI Taxonomy" id="64495"/>
    <lineage>
        <taxon>Eukaryota</taxon>
        <taxon>Fungi</taxon>
        <taxon>Fungi incertae sedis</taxon>
        <taxon>Mucoromycota</taxon>
        <taxon>Mucoromycotina</taxon>
        <taxon>Mucoromycetes</taxon>
        <taxon>Mucorales</taxon>
        <taxon>Mucorineae</taxon>
        <taxon>Rhizopodaceae</taxon>
        <taxon>Rhizopus</taxon>
    </lineage>
</organism>